<evidence type="ECO:0000256" key="1">
    <source>
        <dbReference type="ARBA" id="ARBA00000832"/>
    </source>
</evidence>
<gene>
    <name evidence="7" type="primary">pgl</name>
    <name evidence="9" type="ORF">HQ43_09150</name>
</gene>
<comment type="similarity">
    <text evidence="4 7">Belongs to the glucosamine/galactosamine-6-phosphate isomerase family. 6-phosphogluconolactonase subfamily.</text>
</comment>
<dbReference type="InterPro" id="IPR006148">
    <property type="entry name" value="Glc/Gal-6P_isomerase"/>
</dbReference>
<accession>A0ABR4XKJ2</accession>
<dbReference type="EC" id="3.1.1.31" evidence="5 7"/>
<evidence type="ECO:0000256" key="6">
    <source>
        <dbReference type="ARBA" id="ARBA00020337"/>
    </source>
</evidence>
<feature type="domain" description="Glucosamine/galactosamine-6-phosphate isomerase" evidence="8">
    <location>
        <begin position="34"/>
        <end position="230"/>
    </location>
</feature>
<evidence type="ECO:0000313" key="9">
    <source>
        <dbReference type="EMBL" id="KGN92178.1"/>
    </source>
</evidence>
<comment type="catalytic activity">
    <reaction evidence="1 7">
        <text>6-phospho-D-glucono-1,5-lactone + H2O = 6-phospho-D-gluconate + H(+)</text>
        <dbReference type="Rhea" id="RHEA:12556"/>
        <dbReference type="ChEBI" id="CHEBI:15377"/>
        <dbReference type="ChEBI" id="CHEBI:15378"/>
        <dbReference type="ChEBI" id="CHEBI:57955"/>
        <dbReference type="ChEBI" id="CHEBI:58759"/>
        <dbReference type="EC" id="3.1.1.31"/>
    </reaction>
</comment>
<evidence type="ECO:0000256" key="4">
    <source>
        <dbReference type="ARBA" id="ARBA00010662"/>
    </source>
</evidence>
<name>A0ABR4XKJ2_9PORP</name>
<evidence type="ECO:0000313" key="10">
    <source>
        <dbReference type="Proteomes" id="UP000030101"/>
    </source>
</evidence>
<dbReference type="CDD" id="cd01400">
    <property type="entry name" value="6PGL"/>
    <property type="match status" value="1"/>
</dbReference>
<dbReference type="EMBL" id="JQZV01000013">
    <property type="protein sequence ID" value="KGN92178.1"/>
    <property type="molecule type" value="Genomic_DNA"/>
</dbReference>
<evidence type="ECO:0000256" key="3">
    <source>
        <dbReference type="ARBA" id="ARBA00004961"/>
    </source>
</evidence>
<dbReference type="NCBIfam" id="TIGR01198">
    <property type="entry name" value="pgl"/>
    <property type="match status" value="1"/>
</dbReference>
<comment type="pathway">
    <text evidence="3 7">Carbohydrate degradation; pentose phosphate pathway; D-ribulose 5-phosphate from D-glucose 6-phosphate (oxidative stage): step 2/3.</text>
</comment>
<dbReference type="InterPro" id="IPR037171">
    <property type="entry name" value="NagB/RpiA_transferase-like"/>
</dbReference>
<keyword evidence="10" id="KW-1185">Reference proteome</keyword>
<dbReference type="RefSeq" id="WP_036792261.1">
    <property type="nucleotide sequence ID" value="NZ_JQZV01000013.1"/>
</dbReference>
<dbReference type="PANTHER" id="PTHR11054:SF0">
    <property type="entry name" value="6-PHOSPHOGLUCONOLACTONASE"/>
    <property type="match status" value="1"/>
</dbReference>
<evidence type="ECO:0000256" key="5">
    <source>
        <dbReference type="ARBA" id="ARBA00013198"/>
    </source>
</evidence>
<comment type="caution">
    <text evidence="9">The sequence shown here is derived from an EMBL/GenBank/DDBJ whole genome shotgun (WGS) entry which is preliminary data.</text>
</comment>
<protein>
    <recommendedName>
        <fullName evidence="6 7">6-phosphogluconolactonase</fullName>
        <shortName evidence="7">6PGL</shortName>
        <ecNumber evidence="5 7">3.1.1.31</ecNumber>
    </recommendedName>
</protein>
<proteinExistence type="inferred from homology"/>
<organism evidence="9 10">
    <name type="scientific">Porphyromonas canoris</name>
    <dbReference type="NCBI Taxonomy" id="36875"/>
    <lineage>
        <taxon>Bacteria</taxon>
        <taxon>Pseudomonadati</taxon>
        <taxon>Bacteroidota</taxon>
        <taxon>Bacteroidia</taxon>
        <taxon>Bacteroidales</taxon>
        <taxon>Porphyromonadaceae</taxon>
        <taxon>Porphyromonas</taxon>
    </lineage>
</organism>
<dbReference type="SUPFAM" id="SSF100950">
    <property type="entry name" value="NagB/RpiA/CoA transferase-like"/>
    <property type="match status" value="1"/>
</dbReference>
<evidence type="ECO:0000256" key="7">
    <source>
        <dbReference type="RuleBase" id="RU365095"/>
    </source>
</evidence>
<dbReference type="InterPro" id="IPR039104">
    <property type="entry name" value="6PGL"/>
</dbReference>
<dbReference type="Gene3D" id="3.40.50.1360">
    <property type="match status" value="1"/>
</dbReference>
<dbReference type="InterPro" id="IPR005900">
    <property type="entry name" value="6-phosphogluconolactonase_DevB"/>
</dbReference>
<reference evidence="9 10" key="1">
    <citation type="submission" date="2014-08" db="EMBL/GenBank/DDBJ databases">
        <title>Porphyromonas canoris strain:OH2762 Genome sequencing.</title>
        <authorList>
            <person name="Wallis C."/>
            <person name="Deusch O."/>
            <person name="O'Flynn C."/>
            <person name="Davis I."/>
            <person name="Jospin G."/>
            <person name="Darling A.E."/>
            <person name="Coil D.A."/>
            <person name="Alexiev A."/>
            <person name="Horsfall A."/>
            <person name="Kirkwood N."/>
            <person name="Harris S."/>
            <person name="Eisen J.A."/>
        </authorList>
    </citation>
    <scope>NUCLEOTIDE SEQUENCE [LARGE SCALE GENOMIC DNA]</scope>
    <source>
        <strain evidence="10">COT-108 OH2762</strain>
    </source>
</reference>
<sequence>MTMFNINRYATPRLVAEAITDLLRQKYLEHKVHSPEEPYTIALSGGSTPLSLLHYWEERVEMLREMDVHFFWVDERMVPYDSNESNYGEAARAFFDRSGISPNRIHPITPSSLTADSAQEYSEQLSRFSSQYQKKKAIDFLLLGIGGDGHTSSLFPGQEDSYSVERLFIASINPQTKVERVALSMYGILHESDTILFHLLGEKKREILQEVLSSTAPSHEESLLPSAYVIAHAQKPVDIYTDISV</sequence>
<evidence type="ECO:0000259" key="8">
    <source>
        <dbReference type="Pfam" id="PF01182"/>
    </source>
</evidence>
<dbReference type="PANTHER" id="PTHR11054">
    <property type="entry name" value="6-PHOSPHOGLUCONOLACTONASE"/>
    <property type="match status" value="1"/>
</dbReference>
<evidence type="ECO:0000256" key="2">
    <source>
        <dbReference type="ARBA" id="ARBA00002681"/>
    </source>
</evidence>
<keyword evidence="7" id="KW-0378">Hydrolase</keyword>
<dbReference type="Pfam" id="PF01182">
    <property type="entry name" value="Glucosamine_iso"/>
    <property type="match status" value="1"/>
</dbReference>
<comment type="function">
    <text evidence="2 7">Hydrolysis of 6-phosphogluconolactone to 6-phosphogluconate.</text>
</comment>
<dbReference type="Proteomes" id="UP000030101">
    <property type="component" value="Unassembled WGS sequence"/>
</dbReference>